<dbReference type="Pfam" id="PF13356">
    <property type="entry name" value="Arm-DNA-bind_3"/>
    <property type="match status" value="1"/>
</dbReference>
<dbReference type="Proteomes" id="UP000006732">
    <property type="component" value="Chromosome"/>
</dbReference>
<dbReference type="PANTHER" id="PTHR30629:SF2">
    <property type="entry name" value="PROPHAGE INTEGRASE INTS-RELATED"/>
    <property type="match status" value="1"/>
</dbReference>
<dbReference type="InterPro" id="IPR010998">
    <property type="entry name" value="Integrase_recombinase_N"/>
</dbReference>
<evidence type="ECO:0000259" key="6">
    <source>
        <dbReference type="PROSITE" id="PS51898"/>
    </source>
</evidence>
<dbReference type="InterPro" id="IPR050808">
    <property type="entry name" value="Phage_Integrase"/>
</dbReference>
<dbReference type="InterPro" id="IPR002104">
    <property type="entry name" value="Integrase_catalytic"/>
</dbReference>
<evidence type="ECO:0000256" key="1">
    <source>
        <dbReference type="ARBA" id="ARBA00008857"/>
    </source>
</evidence>
<evidence type="ECO:0000256" key="4">
    <source>
        <dbReference type="ARBA" id="ARBA00023172"/>
    </source>
</evidence>
<dbReference type="PROSITE" id="PS51898">
    <property type="entry name" value="TYR_RECOMBINASE"/>
    <property type="match status" value="1"/>
</dbReference>
<dbReference type="AlphaFoldDB" id="A1ATP4"/>
<dbReference type="GO" id="GO:0015074">
    <property type="term" value="P:DNA integration"/>
    <property type="evidence" value="ECO:0007669"/>
    <property type="project" value="UniProtKB-KW"/>
</dbReference>
<dbReference type="EMBL" id="CP000482">
    <property type="protein sequence ID" value="ABL00715.1"/>
    <property type="molecule type" value="Genomic_DNA"/>
</dbReference>
<dbReference type="InterPro" id="IPR025166">
    <property type="entry name" value="Integrase_DNA_bind_dom"/>
</dbReference>
<dbReference type="HOGENOM" id="CLU_027562_0_4_7"/>
<evidence type="ECO:0000313" key="9">
    <source>
        <dbReference type="Proteomes" id="UP000006732"/>
    </source>
</evidence>
<organism evidence="8 9">
    <name type="scientific">Pelobacter propionicus (strain DSM 2379 / NBRC 103807 / OttBd1)</name>
    <dbReference type="NCBI Taxonomy" id="338966"/>
    <lineage>
        <taxon>Bacteria</taxon>
        <taxon>Pseudomonadati</taxon>
        <taxon>Thermodesulfobacteriota</taxon>
        <taxon>Desulfuromonadia</taxon>
        <taxon>Desulfuromonadales</taxon>
        <taxon>Desulfuromonadaceae</taxon>
        <taxon>Pelobacter</taxon>
    </lineage>
</organism>
<accession>A1ATP4</accession>
<reference evidence="8 9" key="1">
    <citation type="submission" date="2006-10" db="EMBL/GenBank/DDBJ databases">
        <title>Complete sequence of chromosome of Pelobacter propionicus DSM 2379.</title>
        <authorList>
            <consortium name="US DOE Joint Genome Institute"/>
            <person name="Copeland A."/>
            <person name="Lucas S."/>
            <person name="Lapidus A."/>
            <person name="Barry K."/>
            <person name="Detter J.C."/>
            <person name="Glavina del Rio T."/>
            <person name="Hammon N."/>
            <person name="Israni S."/>
            <person name="Dalin E."/>
            <person name="Tice H."/>
            <person name="Pitluck S."/>
            <person name="Saunders E."/>
            <person name="Brettin T."/>
            <person name="Bruce D."/>
            <person name="Han C."/>
            <person name="Tapia R."/>
            <person name="Schmutz J."/>
            <person name="Larimer F."/>
            <person name="Land M."/>
            <person name="Hauser L."/>
            <person name="Kyrpides N."/>
            <person name="Kim E."/>
            <person name="Lovley D."/>
            <person name="Richardson P."/>
        </authorList>
    </citation>
    <scope>NUCLEOTIDE SEQUENCE [LARGE SCALE GENOMIC DNA]</scope>
    <source>
        <strain evidence="9">DSM 2379 / NBRC 103807 / OttBd1</strain>
    </source>
</reference>
<keyword evidence="4" id="KW-0233">DNA recombination</keyword>
<evidence type="ECO:0000256" key="2">
    <source>
        <dbReference type="ARBA" id="ARBA00022908"/>
    </source>
</evidence>
<dbReference type="Pfam" id="PF22022">
    <property type="entry name" value="Phage_int_M"/>
    <property type="match status" value="1"/>
</dbReference>
<comment type="similarity">
    <text evidence="1">Belongs to the 'phage' integrase family.</text>
</comment>
<feature type="domain" description="Tyr recombinase" evidence="6">
    <location>
        <begin position="208"/>
        <end position="420"/>
    </location>
</feature>
<dbReference type="GO" id="GO:0006310">
    <property type="term" value="P:DNA recombination"/>
    <property type="evidence" value="ECO:0007669"/>
    <property type="project" value="UniProtKB-KW"/>
</dbReference>
<keyword evidence="3 5" id="KW-0238">DNA-binding</keyword>
<feature type="domain" description="Core-binding (CB)" evidence="7">
    <location>
        <begin position="107"/>
        <end position="187"/>
    </location>
</feature>
<dbReference type="PROSITE" id="PS51900">
    <property type="entry name" value="CB"/>
    <property type="match status" value="1"/>
</dbReference>
<proteinExistence type="inferred from homology"/>
<dbReference type="InterPro" id="IPR044068">
    <property type="entry name" value="CB"/>
</dbReference>
<dbReference type="InterPro" id="IPR038488">
    <property type="entry name" value="Integrase_DNA-bd_sf"/>
</dbReference>
<dbReference type="KEGG" id="ppd:Ppro_3121"/>
<dbReference type="Gene3D" id="1.10.443.10">
    <property type="entry name" value="Intergrase catalytic core"/>
    <property type="match status" value="1"/>
</dbReference>
<dbReference type="InterPro" id="IPR013762">
    <property type="entry name" value="Integrase-like_cat_sf"/>
</dbReference>
<dbReference type="CDD" id="cd00801">
    <property type="entry name" value="INT_P4_C"/>
    <property type="match status" value="1"/>
</dbReference>
<evidence type="ECO:0000256" key="3">
    <source>
        <dbReference type="ARBA" id="ARBA00023125"/>
    </source>
</evidence>
<dbReference type="InterPro" id="IPR053876">
    <property type="entry name" value="Phage_int_M"/>
</dbReference>
<name>A1ATP4_PELPD</name>
<dbReference type="eggNOG" id="COG0582">
    <property type="taxonomic scope" value="Bacteria"/>
</dbReference>
<evidence type="ECO:0000313" key="8">
    <source>
        <dbReference type="EMBL" id="ABL00715.1"/>
    </source>
</evidence>
<dbReference type="PANTHER" id="PTHR30629">
    <property type="entry name" value="PROPHAGE INTEGRASE"/>
    <property type="match status" value="1"/>
</dbReference>
<dbReference type="STRING" id="338966.Ppro_3121"/>
<keyword evidence="2" id="KW-0229">DNA integration</keyword>
<dbReference type="SUPFAM" id="SSF56349">
    <property type="entry name" value="DNA breaking-rejoining enzymes"/>
    <property type="match status" value="1"/>
</dbReference>
<evidence type="ECO:0000256" key="5">
    <source>
        <dbReference type="PROSITE-ProRule" id="PRU01248"/>
    </source>
</evidence>
<sequence>MSDYLEDAMKKTTFTDTMIRKLKPTESDYTRSEGNGFTIRVMPSGSKTWLYLYAFDGKRRKMNLGSYPDVTLETARGRFEDAKRKVKNNIDPMAEAEEQAEERRKAPTVADLVHDYIERHAKRFKRSWAKDEQILNREVVPAWGKRKAADVTKRDILRLLEEIVNRNAPAMANNTFQIIRKMFNWAVEQDILQHTPCTGVKLPSPKLSRDRVLSESEIKTLWENLGRPDAGMSDGVRRALRLILTTAQRPGEVTGLHTSELDGCWWTIPAERAKNGKTHRVYLSGLALEIINQAIAQAKKSRETPYDQEYNGYVFPCHHKSKEKPMGDTALAVAVGRALASPLTDDKGNPLFTAAGKPATENRLGIDHFTPHDLRRTTATFMASMGFMDEVIDAVLNHAKQGVIKVYNQYRYDVEKQQALETWENKLKTILAGDKVVDLDQKRKERNVA</sequence>
<dbReference type="Pfam" id="PF00589">
    <property type="entry name" value="Phage_integrase"/>
    <property type="match status" value="1"/>
</dbReference>
<keyword evidence="9" id="KW-1185">Reference proteome</keyword>
<dbReference type="Gene3D" id="1.10.150.130">
    <property type="match status" value="1"/>
</dbReference>
<dbReference type="InterPro" id="IPR011010">
    <property type="entry name" value="DNA_brk_join_enz"/>
</dbReference>
<protein>
    <submittedName>
        <fullName evidence="8">Phage integrase family protein</fullName>
    </submittedName>
</protein>
<gene>
    <name evidence="8" type="ordered locus">Ppro_3121</name>
</gene>
<dbReference type="GO" id="GO:0003677">
    <property type="term" value="F:DNA binding"/>
    <property type="evidence" value="ECO:0007669"/>
    <property type="project" value="UniProtKB-UniRule"/>
</dbReference>
<evidence type="ECO:0000259" key="7">
    <source>
        <dbReference type="PROSITE" id="PS51900"/>
    </source>
</evidence>
<dbReference type="Gene3D" id="3.30.160.390">
    <property type="entry name" value="Integrase, DNA-binding domain"/>
    <property type="match status" value="1"/>
</dbReference>